<organism evidence="2 3">
    <name type="scientific">Novosphingobium marinum</name>
    <dbReference type="NCBI Taxonomy" id="1514948"/>
    <lineage>
        <taxon>Bacteria</taxon>
        <taxon>Pseudomonadati</taxon>
        <taxon>Pseudomonadota</taxon>
        <taxon>Alphaproteobacteria</taxon>
        <taxon>Sphingomonadales</taxon>
        <taxon>Sphingomonadaceae</taxon>
        <taxon>Novosphingobium</taxon>
    </lineage>
</organism>
<accession>A0A7Z0BTN6</accession>
<reference evidence="2 3" key="1">
    <citation type="submission" date="2020-07" db="EMBL/GenBank/DDBJ databases">
        <title>Genomic Encyclopedia of Type Strains, Phase IV (KMG-IV): sequencing the most valuable type-strain genomes for metagenomic binning, comparative biology and taxonomic classification.</title>
        <authorList>
            <person name="Goeker M."/>
        </authorList>
    </citation>
    <scope>NUCLEOTIDE SEQUENCE [LARGE SCALE GENOMIC DNA]</scope>
    <source>
        <strain evidence="2 3">DSM 29043</strain>
    </source>
</reference>
<dbReference type="Proteomes" id="UP000522081">
    <property type="component" value="Unassembled WGS sequence"/>
</dbReference>
<keyword evidence="3" id="KW-1185">Reference proteome</keyword>
<evidence type="ECO:0000256" key="1">
    <source>
        <dbReference type="SAM" id="Coils"/>
    </source>
</evidence>
<gene>
    <name evidence="2" type="ORF">FHS75_001678</name>
</gene>
<dbReference type="EMBL" id="JACBZF010000002">
    <property type="protein sequence ID" value="NYH95359.1"/>
    <property type="molecule type" value="Genomic_DNA"/>
</dbReference>
<keyword evidence="1" id="KW-0175">Coiled coil</keyword>
<sequence>MALPWRAAQGILAARDWEGEEIMQKRLKAVLAAMAVAASAILSGPALADDPFDPAMDAEGIARDRELTRELNVGELEYVRERDARYAQGWRDYDRARRARDEHAQDLAEYEARQADYERDARRYTEDRRRYEQAMADWRADVADCRAGYYEACAR</sequence>
<protein>
    <submittedName>
        <fullName evidence="2">Uncharacterized protein</fullName>
    </submittedName>
</protein>
<evidence type="ECO:0000313" key="2">
    <source>
        <dbReference type="EMBL" id="NYH95359.1"/>
    </source>
</evidence>
<dbReference type="RefSeq" id="WP_229735515.1">
    <property type="nucleotide sequence ID" value="NZ_BMGF01000002.1"/>
</dbReference>
<evidence type="ECO:0000313" key="3">
    <source>
        <dbReference type="Proteomes" id="UP000522081"/>
    </source>
</evidence>
<feature type="coiled-coil region" evidence="1">
    <location>
        <begin position="93"/>
        <end position="141"/>
    </location>
</feature>
<name>A0A7Z0BTN6_9SPHN</name>
<comment type="caution">
    <text evidence="2">The sequence shown here is derived from an EMBL/GenBank/DDBJ whole genome shotgun (WGS) entry which is preliminary data.</text>
</comment>
<dbReference type="AlphaFoldDB" id="A0A7Z0BTN6"/>
<proteinExistence type="predicted"/>